<name>A0AAE3AV04_9FIRM</name>
<organism evidence="4 5">
    <name type="scientific">Brotaphodocola catenula</name>
    <dbReference type="NCBI Taxonomy" id="2885361"/>
    <lineage>
        <taxon>Bacteria</taxon>
        <taxon>Bacillati</taxon>
        <taxon>Bacillota</taxon>
        <taxon>Clostridia</taxon>
        <taxon>Lachnospirales</taxon>
        <taxon>Lachnospiraceae</taxon>
        <taxon>Brotaphodocola</taxon>
    </lineage>
</organism>
<feature type="region of interest" description="Disordered" evidence="1">
    <location>
        <begin position="91"/>
        <end position="135"/>
    </location>
</feature>
<dbReference type="InterPro" id="IPR025582">
    <property type="entry name" value="YARHG_dom"/>
</dbReference>
<evidence type="ECO:0000313" key="5">
    <source>
        <dbReference type="Proteomes" id="UP001198962"/>
    </source>
</evidence>
<dbReference type="PANTHER" id="PTHR40038:SF1">
    <property type="entry name" value="MEMBRANE-ASSOCIATED PROTEIN TCAA"/>
    <property type="match status" value="1"/>
</dbReference>
<dbReference type="Pfam" id="PF13308">
    <property type="entry name" value="YARHG"/>
    <property type="match status" value="1"/>
</dbReference>
<evidence type="ECO:0000256" key="1">
    <source>
        <dbReference type="SAM" id="MobiDB-lite"/>
    </source>
</evidence>
<dbReference type="SMART" id="SM01324">
    <property type="entry name" value="YARHG"/>
    <property type="match status" value="1"/>
</dbReference>
<evidence type="ECO:0000313" key="4">
    <source>
        <dbReference type="EMBL" id="MCC2165852.1"/>
    </source>
</evidence>
<sequence>MMFCGKCGKQIDEKAKFCPYCGATVGNENNKIKDKKGGLSKINIVTMFGVYIVGWIGFIYVIFSDVFLPSEDRIFPYSETKNSIIYELTREKPNETSTEEANEESSEPMTETEVVQTVQTETEQPTEPESTEYESIEVEEEIDASEYILPECDTRVYSREELQNLSKEQLRLARNEIYARHGRKFSADDLNAYFSSKSWYTPLYEGAEIDAKGDSILNQNEIANRNLIVELEAEK</sequence>
<dbReference type="InterPro" id="IPR026870">
    <property type="entry name" value="Zinc_ribbon_dom"/>
</dbReference>
<proteinExistence type="predicted"/>
<keyword evidence="5" id="KW-1185">Reference proteome</keyword>
<dbReference type="Pfam" id="PF13240">
    <property type="entry name" value="Zn_Ribbon_1"/>
    <property type="match status" value="1"/>
</dbReference>
<keyword evidence="2" id="KW-0812">Transmembrane</keyword>
<dbReference type="AlphaFoldDB" id="A0AAE3AV04"/>
<evidence type="ECO:0000256" key="2">
    <source>
        <dbReference type="SAM" id="Phobius"/>
    </source>
</evidence>
<dbReference type="PANTHER" id="PTHR40038">
    <property type="entry name" value="MEMBRANE-ASSOCIATED PROTEIN TCAA"/>
    <property type="match status" value="1"/>
</dbReference>
<keyword evidence="2" id="KW-0472">Membrane</keyword>
<reference evidence="4" key="1">
    <citation type="submission" date="2021-10" db="EMBL/GenBank/DDBJ databases">
        <title>Anaerobic single-cell dispensing facilitates the cultivation of human gut bacteria.</title>
        <authorList>
            <person name="Afrizal A."/>
        </authorList>
    </citation>
    <scope>NUCLEOTIDE SEQUENCE</scope>
    <source>
        <strain evidence="4">CLA-AA-H274</strain>
    </source>
</reference>
<dbReference type="Proteomes" id="UP001198962">
    <property type="component" value="Unassembled WGS sequence"/>
</dbReference>
<feature type="compositionally biased region" description="Acidic residues" evidence="1">
    <location>
        <begin position="97"/>
        <end position="106"/>
    </location>
</feature>
<feature type="transmembrane region" description="Helical" evidence="2">
    <location>
        <begin position="42"/>
        <end position="63"/>
    </location>
</feature>
<protein>
    <submittedName>
        <fullName evidence="4">YARHG domain-containing protein</fullName>
    </submittedName>
</protein>
<comment type="caution">
    <text evidence="4">The sequence shown here is derived from an EMBL/GenBank/DDBJ whole genome shotgun (WGS) entry which is preliminary data.</text>
</comment>
<dbReference type="InterPro" id="IPR038434">
    <property type="entry name" value="YARHG_sf"/>
</dbReference>
<accession>A0AAE3AV04</accession>
<keyword evidence="2" id="KW-1133">Transmembrane helix</keyword>
<gene>
    <name evidence="4" type="ORF">LKD32_13405</name>
</gene>
<evidence type="ECO:0000259" key="3">
    <source>
        <dbReference type="SMART" id="SM01324"/>
    </source>
</evidence>
<dbReference type="RefSeq" id="WP_308452049.1">
    <property type="nucleotide sequence ID" value="NZ_JAJEPU010000058.1"/>
</dbReference>
<dbReference type="EMBL" id="JAJEPU010000058">
    <property type="protein sequence ID" value="MCC2165852.1"/>
    <property type="molecule type" value="Genomic_DNA"/>
</dbReference>
<feature type="compositionally biased region" description="Low complexity" evidence="1">
    <location>
        <begin position="107"/>
        <end position="123"/>
    </location>
</feature>
<feature type="compositionally biased region" description="Acidic residues" evidence="1">
    <location>
        <begin position="124"/>
        <end position="135"/>
    </location>
</feature>
<dbReference type="Gene3D" id="1.20.58.1690">
    <property type="match status" value="1"/>
</dbReference>
<feature type="domain" description="YARHG" evidence="3">
    <location>
        <begin position="145"/>
        <end position="233"/>
    </location>
</feature>